<dbReference type="EMBL" id="FNPC01000007">
    <property type="protein sequence ID" value="SDY65689.1"/>
    <property type="molecule type" value="Genomic_DNA"/>
</dbReference>
<dbReference type="Proteomes" id="UP000199079">
    <property type="component" value="Unassembled WGS sequence"/>
</dbReference>
<evidence type="ECO:0000313" key="1">
    <source>
        <dbReference type="EMBL" id="SDY65689.1"/>
    </source>
</evidence>
<organism evidence="1 2">
    <name type="scientific">Halopenitus persicus</name>
    <dbReference type="NCBI Taxonomy" id="1048396"/>
    <lineage>
        <taxon>Archaea</taxon>
        <taxon>Methanobacteriati</taxon>
        <taxon>Methanobacteriota</taxon>
        <taxon>Stenosarchaea group</taxon>
        <taxon>Halobacteria</taxon>
        <taxon>Halobacteriales</taxon>
        <taxon>Haloferacaceae</taxon>
        <taxon>Halopenitus</taxon>
    </lineage>
</organism>
<reference evidence="2" key="1">
    <citation type="submission" date="2016-10" db="EMBL/GenBank/DDBJ databases">
        <authorList>
            <person name="Varghese N."/>
            <person name="Submissions S."/>
        </authorList>
    </citation>
    <scope>NUCLEOTIDE SEQUENCE [LARGE SCALE GENOMIC DNA]</scope>
    <source>
        <strain evidence="2">DC30,IBRC 10041,KCTC 4046</strain>
    </source>
</reference>
<proteinExistence type="predicted"/>
<dbReference type="RefSeq" id="WP_092733807.1">
    <property type="nucleotide sequence ID" value="NZ_FNPC01000007.1"/>
</dbReference>
<evidence type="ECO:0008006" key="3">
    <source>
        <dbReference type="Google" id="ProtNLM"/>
    </source>
</evidence>
<dbReference type="AlphaFoldDB" id="A0A1H3LNI1"/>
<accession>A0A1H3LNI1</accession>
<sequence>MDQVRTSLVKQADEIIDADTDWVTFADQLDVQTYRYGDAHPDWHDGTPFRPMFLAYLWATVEQESLSGIPDRLADRPDLAETFGFAPDDLPSESTFKPVRLHDRFDALQATVTRSADQIRTLAAERGAPLGYQLGKTDADAGSESDLSNRTEQRLLRKKGREVLDELKTVAIPSLSLPRPDEAVYEKDELLVLEAISAIKRSAANGAGEIMGDLKNPDPELDDPFYEDGPSGETLLEAMKQMSVEQITTVMNFALRKTYTRAKPRLHELEHENGSRFGVRAKIALDITYVAYYGDRDEMVWIQGAPEDKEYDWCHKFATVVIVGENTHYTVGVCPLGSTDYADTHAYAGTDSSYYVGDVARRLLSIAEEYVNIRMVYADREFHAADVIYTLEAKGVNYVIPAVKNDRIGRMCDRFDQLKRGYDEADDTPLYVNTDVSMYGPVKHDVSNTEVSTNVVVLPPDDDDETHESGSPQPFLTNLEVSDELALDRRAARNRIEKYSDRGAIETSYSSIKDIAAWTTSKEIEVRWFHFAFGCIVYNMWLLVDFLTQERIGVIETRTKPRITLSRFLEWLDKELVTLI</sequence>
<dbReference type="OrthoDB" id="225944at2157"/>
<evidence type="ECO:0000313" key="2">
    <source>
        <dbReference type="Proteomes" id="UP000199079"/>
    </source>
</evidence>
<protein>
    <recommendedName>
        <fullName evidence="3">Transposase</fullName>
    </recommendedName>
</protein>
<name>A0A1H3LNI1_9EURY</name>
<keyword evidence="2" id="KW-1185">Reference proteome</keyword>
<gene>
    <name evidence="1" type="ORF">SAMN05216564_107148</name>
</gene>